<evidence type="ECO:0000313" key="2">
    <source>
        <dbReference type="Proteomes" id="UP000256488"/>
    </source>
</evidence>
<organism evidence="1 2">
    <name type="scientific">Virgibacillus dokdonensis</name>
    <dbReference type="NCBI Taxonomy" id="302167"/>
    <lineage>
        <taxon>Bacteria</taxon>
        <taxon>Bacillati</taxon>
        <taxon>Bacillota</taxon>
        <taxon>Bacilli</taxon>
        <taxon>Bacillales</taxon>
        <taxon>Bacillaceae</taxon>
        <taxon>Virgibacillus</taxon>
    </lineage>
</organism>
<protein>
    <submittedName>
        <fullName evidence="1">Uncharacterized protein</fullName>
    </submittedName>
</protein>
<accession>A0A3E0WQ01</accession>
<dbReference type="Proteomes" id="UP000256488">
    <property type="component" value="Unassembled WGS sequence"/>
</dbReference>
<sequence length="267" mass="29896">MRVSFVELFMHCKKVFRACGVPYGCADDGAEVVTWSEFVGLEGMKVLQEEISEMRAAGMESVHLCKEENGLFRFDGNGQSAIVLGKLMSDYALAMAELRKTVRIHMQNTSRSRLLAQPASYVASRGKGCLVNYKTAHGVNMWILATPEIAFPVFAEGDIVEQIMQNRLTNELGKYETTNLGTNDFWLVCTTETDLITSCVRKLREEARKGIIRMTESSQLKANWEKSFYNGAKVDEQLWDQLGKVGKKTLVEATELSRLRGAGEMAQ</sequence>
<proteinExistence type="predicted"/>
<reference evidence="1 2" key="1">
    <citation type="submission" date="2017-05" db="EMBL/GenBank/DDBJ databases">
        <title>Virgibacillus sp. AK90 isolated from a saltern of Kakinada, India.</title>
        <authorList>
            <person name="Gupta V."/>
            <person name="Sidhu C."/>
            <person name="Korpole S."/>
            <person name="Pinnaka A.K."/>
        </authorList>
    </citation>
    <scope>NUCLEOTIDE SEQUENCE [LARGE SCALE GENOMIC DNA]</scope>
    <source>
        <strain evidence="1 2">AK90</strain>
    </source>
</reference>
<dbReference type="EMBL" id="NFZX01000025">
    <property type="protein sequence ID" value="RFA34241.1"/>
    <property type="molecule type" value="Genomic_DNA"/>
</dbReference>
<dbReference type="AlphaFoldDB" id="A0A3E0WQ01"/>
<gene>
    <name evidence="1" type="ORF">CAI16_12205</name>
</gene>
<dbReference type="InterPro" id="IPR022201">
    <property type="entry name" value="DUF3726"/>
</dbReference>
<dbReference type="Pfam" id="PF12525">
    <property type="entry name" value="DUF3726"/>
    <property type="match status" value="1"/>
</dbReference>
<comment type="caution">
    <text evidence="1">The sequence shown here is derived from an EMBL/GenBank/DDBJ whole genome shotgun (WGS) entry which is preliminary data.</text>
</comment>
<dbReference type="GO" id="GO:0016491">
    <property type="term" value="F:oxidoreductase activity"/>
    <property type="evidence" value="ECO:0007669"/>
    <property type="project" value="InterPro"/>
</dbReference>
<dbReference type="RefSeq" id="WP_116278607.1">
    <property type="nucleotide sequence ID" value="NZ_NFZX01000025.1"/>
</dbReference>
<dbReference type="InterPro" id="IPR036111">
    <property type="entry name" value="Mal/L-sulfo/L-lacto_DH-like_sf"/>
</dbReference>
<dbReference type="SUPFAM" id="SSF89733">
    <property type="entry name" value="L-sulfolactate dehydrogenase-like"/>
    <property type="match status" value="1"/>
</dbReference>
<evidence type="ECO:0000313" key="1">
    <source>
        <dbReference type="EMBL" id="RFA34241.1"/>
    </source>
</evidence>
<name>A0A3E0WQ01_9BACI</name>